<dbReference type="AlphaFoldDB" id="A0A314YSI6"/>
<protein>
    <submittedName>
        <fullName evidence="1">Uncharacterized protein</fullName>
    </submittedName>
</protein>
<organism evidence="1 2">
    <name type="scientific">Prunus yedoensis var. nudiflora</name>
    <dbReference type="NCBI Taxonomy" id="2094558"/>
    <lineage>
        <taxon>Eukaryota</taxon>
        <taxon>Viridiplantae</taxon>
        <taxon>Streptophyta</taxon>
        <taxon>Embryophyta</taxon>
        <taxon>Tracheophyta</taxon>
        <taxon>Spermatophyta</taxon>
        <taxon>Magnoliopsida</taxon>
        <taxon>eudicotyledons</taxon>
        <taxon>Gunneridae</taxon>
        <taxon>Pentapetalae</taxon>
        <taxon>rosids</taxon>
        <taxon>fabids</taxon>
        <taxon>Rosales</taxon>
        <taxon>Rosaceae</taxon>
        <taxon>Amygdaloideae</taxon>
        <taxon>Amygdaleae</taxon>
        <taxon>Prunus</taxon>
    </lineage>
</organism>
<accession>A0A314YSI6</accession>
<name>A0A314YSI6_PRUYE</name>
<evidence type="ECO:0000313" key="1">
    <source>
        <dbReference type="EMBL" id="PQP92535.1"/>
    </source>
</evidence>
<sequence length="72" mass="8038">MNSPTWGPLQLNHMAESSIYMWLGMSSRTWGLCSSDMHGRISNTCAVEISVIHVQTTLPRALQSTHPRVTEP</sequence>
<gene>
    <name evidence="1" type="ORF">Pyn_40513</name>
</gene>
<keyword evidence="2" id="KW-1185">Reference proteome</keyword>
<reference evidence="1 2" key="1">
    <citation type="submission" date="2018-02" db="EMBL/GenBank/DDBJ databases">
        <title>Draft genome of wild Prunus yedoensis var. nudiflora.</title>
        <authorList>
            <person name="Baek S."/>
            <person name="Kim J.-H."/>
            <person name="Choi K."/>
            <person name="Kim G.-B."/>
            <person name="Cho A."/>
            <person name="Jang H."/>
            <person name="Shin C.-H."/>
            <person name="Yu H.-J."/>
            <person name="Mun J.-H."/>
        </authorList>
    </citation>
    <scope>NUCLEOTIDE SEQUENCE [LARGE SCALE GENOMIC DNA]</scope>
    <source>
        <strain evidence="2">cv. Jeju island</strain>
        <tissue evidence="1">Leaf</tissue>
    </source>
</reference>
<dbReference type="Proteomes" id="UP000250321">
    <property type="component" value="Unassembled WGS sequence"/>
</dbReference>
<comment type="caution">
    <text evidence="1">The sequence shown here is derived from an EMBL/GenBank/DDBJ whole genome shotgun (WGS) entry which is preliminary data.</text>
</comment>
<proteinExistence type="predicted"/>
<evidence type="ECO:0000313" key="2">
    <source>
        <dbReference type="Proteomes" id="UP000250321"/>
    </source>
</evidence>
<dbReference type="EMBL" id="PJQY01002558">
    <property type="protein sequence ID" value="PQP92535.1"/>
    <property type="molecule type" value="Genomic_DNA"/>
</dbReference>